<name>A0A9K3K9E5_9STRA</name>
<evidence type="ECO:0000313" key="4">
    <source>
        <dbReference type="EMBL" id="KAG7338808.1"/>
    </source>
</evidence>
<evidence type="ECO:0000313" key="6">
    <source>
        <dbReference type="Proteomes" id="UP000693970"/>
    </source>
</evidence>
<dbReference type="OrthoDB" id="1393670at2759"/>
<sequence length="193" mass="20735">MARRDDKLQELVQALGEDKSLAIQGDVTSIESLESAVKQTVTKFGGIDAAFANAGIGISQPGTEEGDPDEWKRLVDVNIMGVLLTTRAVLPQLKKTKGTLVITGSVAGKIHLKGSIYGASKWFVHGYAGNMAQEMREWGGRCALIAPGMVNTEFFDSPKPDKLQPEDIANSVLHAITAPPHAAIHEIFIMPNT</sequence>
<organism evidence="4 6">
    <name type="scientific">Nitzschia inconspicua</name>
    <dbReference type="NCBI Taxonomy" id="303405"/>
    <lineage>
        <taxon>Eukaryota</taxon>
        <taxon>Sar</taxon>
        <taxon>Stramenopiles</taxon>
        <taxon>Ochrophyta</taxon>
        <taxon>Bacillariophyta</taxon>
        <taxon>Bacillariophyceae</taxon>
        <taxon>Bacillariophycidae</taxon>
        <taxon>Bacillariales</taxon>
        <taxon>Bacillariaceae</taxon>
        <taxon>Nitzschia</taxon>
    </lineage>
</organism>
<evidence type="ECO:0000256" key="2">
    <source>
        <dbReference type="ARBA" id="ARBA00022857"/>
    </source>
</evidence>
<dbReference type="PANTHER" id="PTHR43391:SF14">
    <property type="entry name" value="DEHYDROGENASE_REDUCTASE SDR FAMILY PROTEIN 7-LIKE"/>
    <property type="match status" value="1"/>
</dbReference>
<protein>
    <submittedName>
        <fullName evidence="4">Short-chain alcohol dehydrogenase</fullName>
    </submittedName>
</protein>
<comment type="similarity">
    <text evidence="1">Belongs to the short-chain dehydrogenases/reductases (SDR) family.</text>
</comment>
<dbReference type="PANTHER" id="PTHR43391">
    <property type="entry name" value="RETINOL DEHYDROGENASE-RELATED"/>
    <property type="match status" value="1"/>
</dbReference>
<accession>A0A9K3K9E5</accession>
<dbReference type="EMBL" id="JAGRRH010000048">
    <property type="protein sequence ID" value="KAG7338808.1"/>
    <property type="molecule type" value="Genomic_DNA"/>
</dbReference>
<keyword evidence="2" id="KW-0521">NADP</keyword>
<evidence type="ECO:0000313" key="5">
    <source>
        <dbReference type="EMBL" id="KAG7362916.1"/>
    </source>
</evidence>
<evidence type="ECO:0000256" key="3">
    <source>
        <dbReference type="ARBA" id="ARBA00023002"/>
    </source>
</evidence>
<keyword evidence="3" id="KW-0560">Oxidoreductase</keyword>
<keyword evidence="6" id="KW-1185">Reference proteome</keyword>
<dbReference type="EMBL" id="JAGRRH010000010">
    <property type="protein sequence ID" value="KAG7362916.1"/>
    <property type="molecule type" value="Genomic_DNA"/>
</dbReference>
<dbReference type="InterPro" id="IPR002347">
    <property type="entry name" value="SDR_fam"/>
</dbReference>
<dbReference type="Pfam" id="PF00106">
    <property type="entry name" value="adh_short"/>
    <property type="match status" value="1"/>
</dbReference>
<gene>
    <name evidence="4" type="ORF">IV203_006834</name>
    <name evidence="5" type="ORF">IV203_026276</name>
</gene>
<dbReference type="Proteomes" id="UP000693970">
    <property type="component" value="Unassembled WGS sequence"/>
</dbReference>
<comment type="caution">
    <text evidence="4">The sequence shown here is derived from an EMBL/GenBank/DDBJ whole genome shotgun (WGS) entry which is preliminary data.</text>
</comment>
<dbReference type="AlphaFoldDB" id="A0A9K3K9E5"/>
<reference evidence="4" key="1">
    <citation type="journal article" date="2021" name="Sci. Rep.">
        <title>Diploid genomic architecture of Nitzschia inconspicua, an elite biomass production diatom.</title>
        <authorList>
            <person name="Oliver A."/>
            <person name="Podell S."/>
            <person name="Pinowska A."/>
            <person name="Traller J.C."/>
            <person name="Smith S.R."/>
            <person name="McClure R."/>
            <person name="Beliaev A."/>
            <person name="Bohutskyi P."/>
            <person name="Hill E.A."/>
            <person name="Rabines A."/>
            <person name="Zheng H."/>
            <person name="Allen L.Z."/>
            <person name="Kuo A."/>
            <person name="Grigoriev I.V."/>
            <person name="Allen A.E."/>
            <person name="Hazlebeck D."/>
            <person name="Allen E.E."/>
        </authorList>
    </citation>
    <scope>NUCLEOTIDE SEQUENCE</scope>
    <source>
        <strain evidence="4">Hildebrandi</strain>
    </source>
</reference>
<proteinExistence type="inferred from homology"/>
<reference evidence="4" key="2">
    <citation type="submission" date="2021-04" db="EMBL/GenBank/DDBJ databases">
        <authorList>
            <person name="Podell S."/>
        </authorList>
    </citation>
    <scope>NUCLEOTIDE SEQUENCE</scope>
    <source>
        <strain evidence="4">Hildebrandi</strain>
    </source>
</reference>
<dbReference type="GO" id="GO:0016491">
    <property type="term" value="F:oxidoreductase activity"/>
    <property type="evidence" value="ECO:0007669"/>
    <property type="project" value="UniProtKB-KW"/>
</dbReference>
<evidence type="ECO:0000256" key="1">
    <source>
        <dbReference type="ARBA" id="ARBA00006484"/>
    </source>
</evidence>